<feature type="region of interest" description="Disordered" evidence="1">
    <location>
        <begin position="155"/>
        <end position="174"/>
    </location>
</feature>
<keyword evidence="5" id="KW-1185">Reference proteome</keyword>
<keyword evidence="2" id="KW-0812">Transmembrane</keyword>
<evidence type="ECO:0000256" key="2">
    <source>
        <dbReference type="SAM" id="Phobius"/>
    </source>
</evidence>
<proteinExistence type="predicted"/>
<sequence length="209" mass="22102">MSTWQRLGDRGQAFPIYVVVVVGLLFAALAFFVIGQASVTRSSAQGAADAAALAAAREARDHLVPGLDLAVLKPEDWKDVLGGKGLYLERGCEKAPDFAAKNDATAECERSALSFTVEVKTNGTVGKSVIPGTDSMHGTANATAVIEPRCQLGTLPAPTQSPDPADTGVEEPGPIKIQCKGGKEVDFDPLKPNPWRTLARTLFDVRLTD</sequence>
<dbReference type="Pfam" id="PF13400">
    <property type="entry name" value="Tad"/>
    <property type="match status" value="1"/>
</dbReference>
<dbReference type="EMBL" id="JBBKAM010000002">
    <property type="protein sequence ID" value="MEJ8642707.1"/>
    <property type="molecule type" value="Genomic_DNA"/>
</dbReference>
<gene>
    <name evidence="4" type="ORF">WKI68_17470</name>
</gene>
<keyword evidence="2" id="KW-1133">Transmembrane helix</keyword>
<feature type="transmembrane region" description="Helical" evidence="2">
    <location>
        <begin position="14"/>
        <end position="34"/>
    </location>
</feature>
<evidence type="ECO:0000259" key="3">
    <source>
        <dbReference type="Pfam" id="PF13400"/>
    </source>
</evidence>
<evidence type="ECO:0000313" key="4">
    <source>
        <dbReference type="EMBL" id="MEJ8642707.1"/>
    </source>
</evidence>
<accession>A0ABU8U489</accession>
<comment type="caution">
    <text evidence="4">The sequence shown here is derived from an EMBL/GenBank/DDBJ whole genome shotgun (WGS) entry which is preliminary data.</text>
</comment>
<evidence type="ECO:0000256" key="1">
    <source>
        <dbReference type="SAM" id="MobiDB-lite"/>
    </source>
</evidence>
<evidence type="ECO:0000313" key="5">
    <source>
        <dbReference type="Proteomes" id="UP001382904"/>
    </source>
</evidence>
<organism evidence="4 5">
    <name type="scientific">Streptomyces caledonius</name>
    <dbReference type="NCBI Taxonomy" id="3134107"/>
    <lineage>
        <taxon>Bacteria</taxon>
        <taxon>Bacillati</taxon>
        <taxon>Actinomycetota</taxon>
        <taxon>Actinomycetes</taxon>
        <taxon>Kitasatosporales</taxon>
        <taxon>Streptomycetaceae</taxon>
        <taxon>Streptomyces</taxon>
    </lineage>
</organism>
<dbReference type="Proteomes" id="UP001382904">
    <property type="component" value="Unassembled WGS sequence"/>
</dbReference>
<keyword evidence="2" id="KW-0472">Membrane</keyword>
<name>A0ABU8U489_9ACTN</name>
<dbReference type="InterPro" id="IPR028087">
    <property type="entry name" value="Tad_N"/>
</dbReference>
<reference evidence="4 5" key="1">
    <citation type="submission" date="2024-03" db="EMBL/GenBank/DDBJ databases">
        <title>Novel Streptomyces species of biotechnological and ecological value are a feature of Machair soil.</title>
        <authorList>
            <person name="Prole J.R."/>
            <person name="Goodfellow M."/>
            <person name="Allenby N."/>
            <person name="Ward A.C."/>
        </authorList>
    </citation>
    <scope>NUCLEOTIDE SEQUENCE [LARGE SCALE GENOMIC DNA]</scope>
    <source>
        <strain evidence="4 5">MS1.HAVA.3</strain>
    </source>
</reference>
<feature type="domain" description="Putative Flp pilus-assembly TadG-like N-terminal" evidence="3">
    <location>
        <begin position="11"/>
        <end position="57"/>
    </location>
</feature>
<protein>
    <submittedName>
        <fullName evidence="4">Pilus assembly protein TadG-related protein</fullName>
    </submittedName>
</protein>